<organism evidence="14 15">
    <name type="scientific">Rhodohalobacter mucosus</name>
    <dbReference type="NCBI Taxonomy" id="2079485"/>
    <lineage>
        <taxon>Bacteria</taxon>
        <taxon>Pseudomonadati</taxon>
        <taxon>Balneolota</taxon>
        <taxon>Balneolia</taxon>
        <taxon>Balneolales</taxon>
        <taxon>Balneolaceae</taxon>
        <taxon>Rhodohalobacter</taxon>
    </lineage>
</organism>
<dbReference type="GO" id="GO:0004844">
    <property type="term" value="F:uracil DNA N-glycosylase activity"/>
    <property type="evidence" value="ECO:0007669"/>
    <property type="project" value="UniProtKB-EC"/>
</dbReference>
<evidence type="ECO:0000256" key="7">
    <source>
        <dbReference type="ARBA" id="ARBA00022763"/>
    </source>
</evidence>
<feature type="compositionally biased region" description="Basic and acidic residues" evidence="12">
    <location>
        <begin position="61"/>
        <end position="77"/>
    </location>
</feature>
<dbReference type="EC" id="3.2.2.27" evidence="3"/>
<dbReference type="AlphaFoldDB" id="A0A316TS10"/>
<dbReference type="InterPro" id="IPR036895">
    <property type="entry name" value="Uracil-DNA_glycosylase-like_sf"/>
</dbReference>
<dbReference type="RefSeq" id="WP_109646762.1">
    <property type="nucleotide sequence ID" value="NZ_QGGB01000006.1"/>
</dbReference>
<dbReference type="GO" id="GO:0006281">
    <property type="term" value="P:DNA repair"/>
    <property type="evidence" value="ECO:0007669"/>
    <property type="project" value="UniProtKB-KW"/>
</dbReference>
<dbReference type="PANTHER" id="PTHR33693">
    <property type="entry name" value="TYPE-5 URACIL-DNA GLYCOSYLASE"/>
    <property type="match status" value="1"/>
</dbReference>
<evidence type="ECO:0000256" key="9">
    <source>
        <dbReference type="ARBA" id="ARBA00023004"/>
    </source>
</evidence>
<dbReference type="GO" id="GO:0051539">
    <property type="term" value="F:4 iron, 4 sulfur cluster binding"/>
    <property type="evidence" value="ECO:0007669"/>
    <property type="project" value="UniProtKB-KW"/>
</dbReference>
<evidence type="ECO:0000313" key="14">
    <source>
        <dbReference type="EMBL" id="PWN06648.1"/>
    </source>
</evidence>
<dbReference type="GO" id="GO:0046872">
    <property type="term" value="F:metal ion binding"/>
    <property type="evidence" value="ECO:0007669"/>
    <property type="project" value="UniProtKB-KW"/>
</dbReference>
<dbReference type="CDD" id="cd10030">
    <property type="entry name" value="UDG-F4_TTUDGA_SPO1dp_like"/>
    <property type="match status" value="1"/>
</dbReference>
<keyword evidence="9" id="KW-0408">Iron</keyword>
<evidence type="ECO:0000259" key="13">
    <source>
        <dbReference type="SMART" id="SM00986"/>
    </source>
</evidence>
<comment type="similarity">
    <text evidence="2">Belongs to the uracil-DNA glycosylase (UDG) superfamily. Type 4 (UDGa) family.</text>
</comment>
<feature type="region of interest" description="Disordered" evidence="12">
    <location>
        <begin position="26"/>
        <end position="77"/>
    </location>
</feature>
<keyword evidence="5" id="KW-0004">4Fe-4S</keyword>
<evidence type="ECO:0000256" key="11">
    <source>
        <dbReference type="ARBA" id="ARBA00023204"/>
    </source>
</evidence>
<keyword evidence="10" id="KW-0411">Iron-sulfur</keyword>
<dbReference type="Gene3D" id="3.40.470.10">
    <property type="entry name" value="Uracil-DNA glycosylase-like domain"/>
    <property type="match status" value="1"/>
</dbReference>
<dbReference type="InterPro" id="IPR005122">
    <property type="entry name" value="Uracil-DNA_glycosylase-like"/>
</dbReference>
<accession>A0A316TS10</accession>
<comment type="catalytic activity">
    <reaction evidence="1">
        <text>Hydrolyzes single-stranded DNA or mismatched double-stranded DNA and polynucleotides, releasing free uracil.</text>
        <dbReference type="EC" id="3.2.2.27"/>
    </reaction>
</comment>
<dbReference type="SMART" id="SM00987">
    <property type="entry name" value="UreE_C"/>
    <property type="match status" value="1"/>
</dbReference>
<keyword evidence="15" id="KW-1185">Reference proteome</keyword>
<dbReference type="PANTHER" id="PTHR33693:SF1">
    <property type="entry name" value="TYPE-4 URACIL-DNA GLYCOSYLASE"/>
    <property type="match status" value="1"/>
</dbReference>
<evidence type="ECO:0000256" key="12">
    <source>
        <dbReference type="SAM" id="MobiDB-lite"/>
    </source>
</evidence>
<dbReference type="NCBIfam" id="TIGR00758">
    <property type="entry name" value="UDG_fam4"/>
    <property type="match status" value="1"/>
</dbReference>
<evidence type="ECO:0000256" key="6">
    <source>
        <dbReference type="ARBA" id="ARBA00022723"/>
    </source>
</evidence>
<dbReference type="SUPFAM" id="SSF52141">
    <property type="entry name" value="Uracil-DNA glycosylase-like"/>
    <property type="match status" value="1"/>
</dbReference>
<gene>
    <name evidence="14" type="ORF">DDZ15_09030</name>
</gene>
<dbReference type="Pfam" id="PF03167">
    <property type="entry name" value="UDG"/>
    <property type="match status" value="1"/>
</dbReference>
<keyword evidence="11" id="KW-0234">DNA repair</keyword>
<dbReference type="OrthoDB" id="5290748at2"/>
<feature type="domain" description="Uracil-DNA glycosylase-like" evidence="13">
    <location>
        <begin position="113"/>
        <end position="259"/>
    </location>
</feature>
<evidence type="ECO:0000256" key="1">
    <source>
        <dbReference type="ARBA" id="ARBA00001400"/>
    </source>
</evidence>
<evidence type="ECO:0000256" key="10">
    <source>
        <dbReference type="ARBA" id="ARBA00023014"/>
    </source>
</evidence>
<proteinExistence type="inferred from homology"/>
<dbReference type="InterPro" id="IPR005273">
    <property type="entry name" value="Ura-DNA_glyco_family4"/>
</dbReference>
<dbReference type="SMART" id="SM00986">
    <property type="entry name" value="UDG"/>
    <property type="match status" value="1"/>
</dbReference>
<evidence type="ECO:0000256" key="4">
    <source>
        <dbReference type="ARBA" id="ARBA00019403"/>
    </source>
</evidence>
<dbReference type="EMBL" id="QGGB01000006">
    <property type="protein sequence ID" value="PWN06648.1"/>
    <property type="molecule type" value="Genomic_DNA"/>
</dbReference>
<evidence type="ECO:0000256" key="3">
    <source>
        <dbReference type="ARBA" id="ARBA00012030"/>
    </source>
</evidence>
<evidence type="ECO:0000256" key="8">
    <source>
        <dbReference type="ARBA" id="ARBA00022801"/>
    </source>
</evidence>
<reference evidence="14 15" key="1">
    <citation type="submission" date="2018-05" db="EMBL/GenBank/DDBJ databases">
        <title>Rhodohalobacter halophilus gen. nov., sp. nov., a moderately halophilic member of the family Balneolaceae.</title>
        <authorList>
            <person name="Liu Z.-W."/>
        </authorList>
    </citation>
    <scope>NUCLEOTIDE SEQUENCE [LARGE SCALE GENOMIC DNA]</scope>
    <source>
        <strain evidence="14 15">8A47</strain>
    </source>
</reference>
<keyword evidence="7" id="KW-0227">DNA damage</keyword>
<comment type="caution">
    <text evidence="14">The sequence shown here is derived from an EMBL/GenBank/DDBJ whole genome shotgun (WGS) entry which is preliminary data.</text>
</comment>
<keyword evidence="8" id="KW-0378">Hydrolase</keyword>
<protein>
    <recommendedName>
        <fullName evidence="4">Type-4 uracil-DNA glycosylase</fullName>
        <ecNumber evidence="3">3.2.2.27</ecNumber>
    </recommendedName>
</protein>
<evidence type="ECO:0000313" key="15">
    <source>
        <dbReference type="Proteomes" id="UP000245533"/>
    </source>
</evidence>
<evidence type="ECO:0000256" key="5">
    <source>
        <dbReference type="ARBA" id="ARBA00022485"/>
    </source>
</evidence>
<dbReference type="Proteomes" id="UP000245533">
    <property type="component" value="Unassembled WGS sequence"/>
</dbReference>
<evidence type="ECO:0000256" key="2">
    <source>
        <dbReference type="ARBA" id="ARBA00006521"/>
    </source>
</evidence>
<dbReference type="InterPro" id="IPR051536">
    <property type="entry name" value="UDG_Type-4/5"/>
</dbReference>
<keyword evidence="6" id="KW-0479">Metal-binding</keyword>
<sequence length="272" mass="30475">MEKPDSVTEKELLQYLEFENEVFGAFSIPDSVPDDSDGAGTQKDAAHTQSESDAVSDSVSETDKEQDHSEREEPVSLSIEERLAKCSTLEDLYSFCETADELRTDLDNTNLVFGVGNPSADLMIIGEAPGEQEDIQGEPFVGAAGQLLNKILKAIRFSREDVYIANILKHRPPGNRNPSTAERERSLPYLLRQIDLIQPRLILCLGRVSGTTLLGREESLKNLRGQFYPFRGAELAVTYHPAALLRNPQWKRPVWEDVQQVRKRYDELAGTP</sequence>
<name>A0A316TS10_9BACT</name>